<evidence type="ECO:0000313" key="1">
    <source>
        <dbReference type="EMBL" id="TQR19925.1"/>
    </source>
</evidence>
<protein>
    <submittedName>
        <fullName evidence="1">Uncharacterized protein</fullName>
    </submittedName>
</protein>
<dbReference type="RefSeq" id="WP_142642403.1">
    <property type="nucleotide sequence ID" value="NZ_VDGI01000009.1"/>
</dbReference>
<keyword evidence="2" id="KW-1185">Reference proteome</keyword>
<reference evidence="1 2" key="1">
    <citation type="submission" date="2019-06" db="EMBL/GenBank/DDBJ databases">
        <title>Psychrobacillus vulpis sp. nov., a new species isolated from feces of a red fox that inhabits in The Tablas de Daimiel Natural Park, Albacete, Spain.</title>
        <authorList>
            <person name="Rodriguez M."/>
            <person name="Reina J.C."/>
            <person name="Bejar V."/>
            <person name="Llamas I."/>
        </authorList>
    </citation>
    <scope>NUCLEOTIDE SEQUENCE [LARGE SCALE GENOMIC DNA]</scope>
    <source>
        <strain evidence="1 2">Z8</strain>
    </source>
</reference>
<gene>
    <name evidence="1" type="ORF">FG384_09685</name>
</gene>
<dbReference type="Pfam" id="PF18928">
    <property type="entry name" value="DUF5677"/>
    <property type="match status" value="1"/>
</dbReference>
<comment type="caution">
    <text evidence="1">The sequence shown here is derived from an EMBL/GenBank/DDBJ whole genome shotgun (WGS) entry which is preliminary data.</text>
</comment>
<proteinExistence type="predicted"/>
<name>A0A544TR62_9BACI</name>
<dbReference type="InterPro" id="IPR043733">
    <property type="entry name" value="DUF5677"/>
</dbReference>
<sequence>MNLTFEQLFNKAVENISEQYEREGKKLSEDILLQAIENSLDEDLFDNIAEGFYQILKDNMYEPLESERLLHCEFRSRIKQRWLKPLALFNGFIIITEEICANDINKSKEIKILDENTSEHTLKYYTIMKLLAKQIILAKEIIYLLEGGFADAALSRWRTAHESKIILLLFLKCSDDERILKELLTRFNDASIIEEYKELRNYGKTTPENTYYNDLKINYHKVLKKYGDKFRWDYEWARPIFSNLKRRIYFKDLENHIRVHEETTSFYQKANYQIHSSPLGTFASLGTIDMEGMESPAYIFGPSNLGLRIPGQLEIFTLYETIVTYLNTDPSIDNLIYIKTLGKFMNEIFEEFEKVEEEIINDELSLREER</sequence>
<dbReference type="AlphaFoldDB" id="A0A544TR62"/>
<dbReference type="OrthoDB" id="7531258at2"/>
<dbReference type="EMBL" id="VDGI01000009">
    <property type="protein sequence ID" value="TQR19925.1"/>
    <property type="molecule type" value="Genomic_DNA"/>
</dbReference>
<dbReference type="Proteomes" id="UP000316626">
    <property type="component" value="Unassembled WGS sequence"/>
</dbReference>
<evidence type="ECO:0000313" key="2">
    <source>
        <dbReference type="Proteomes" id="UP000316626"/>
    </source>
</evidence>
<accession>A0A544TR62</accession>
<organism evidence="1 2">
    <name type="scientific">Psychrobacillus vulpis</name>
    <dbReference type="NCBI Taxonomy" id="2325572"/>
    <lineage>
        <taxon>Bacteria</taxon>
        <taxon>Bacillati</taxon>
        <taxon>Bacillota</taxon>
        <taxon>Bacilli</taxon>
        <taxon>Bacillales</taxon>
        <taxon>Bacillaceae</taxon>
        <taxon>Psychrobacillus</taxon>
    </lineage>
</organism>